<accession>A0ABR2K3U2</accession>
<keyword evidence="2" id="KW-1185">Reference proteome</keyword>
<reference evidence="1 2" key="1">
    <citation type="submission" date="2024-04" db="EMBL/GenBank/DDBJ databases">
        <title>Tritrichomonas musculus Genome.</title>
        <authorList>
            <person name="Alves-Ferreira E."/>
            <person name="Grigg M."/>
            <person name="Lorenzi H."/>
            <person name="Galac M."/>
        </authorList>
    </citation>
    <scope>NUCLEOTIDE SEQUENCE [LARGE SCALE GENOMIC DNA]</scope>
    <source>
        <strain evidence="1 2">EAF2021</strain>
    </source>
</reference>
<dbReference type="SUPFAM" id="SSF48371">
    <property type="entry name" value="ARM repeat"/>
    <property type="match status" value="1"/>
</dbReference>
<dbReference type="InterPro" id="IPR016024">
    <property type="entry name" value="ARM-type_fold"/>
</dbReference>
<evidence type="ECO:0000313" key="2">
    <source>
        <dbReference type="Proteomes" id="UP001470230"/>
    </source>
</evidence>
<gene>
    <name evidence="1" type="ORF">M9Y10_041245</name>
</gene>
<sequence length="528" mass="61141">MNNYKFEITLANAAKRIDDEFDDENLSRNAGEKIIKNKISYYIIGIHDTNAENVKNSLYNLLEFSKNNYFEIFNIYDLNEILGFATYSKWIKNDKNEDPSNPNPKNYANSKFCKTDITEIAHIAAQVLPEILKQPDIANLFVAVGGIQELLDFFPETWMILSAASISMSSKKKRNLIFDKGFYTNFAENLSNCCIVNLPILDFEASCKFAESLVEFELEPFQIRLVTTIFPILYDCEENALRPVFLDAARKLILHIQWFDHYQNENVDQVYNILPFLPTNENQDGKERAMIPLIYKKINVVKHNDKDEAWFENSAKYINEWIYYVGIIHADKAGIHSYNFSDVWKILILILDTNYFRKAILIATKAISLLTKIDTNGFIAYKIYSNLVDLFPKSSTLIKIRFASIISTAFVNSTNEQMIELVNQPNIFDVIFETLFSIDYDNEFISDILHGLYRFVSFCGYYNQALGIFNQIIMTNTELENWLEQLIISPQEPVKVDIINQGKALKDLIQQRVGEYEAAMRQMQFHPG</sequence>
<dbReference type="Proteomes" id="UP001470230">
    <property type="component" value="Unassembled WGS sequence"/>
</dbReference>
<evidence type="ECO:0000313" key="1">
    <source>
        <dbReference type="EMBL" id="KAK8885791.1"/>
    </source>
</evidence>
<organism evidence="1 2">
    <name type="scientific">Tritrichomonas musculus</name>
    <dbReference type="NCBI Taxonomy" id="1915356"/>
    <lineage>
        <taxon>Eukaryota</taxon>
        <taxon>Metamonada</taxon>
        <taxon>Parabasalia</taxon>
        <taxon>Tritrichomonadida</taxon>
        <taxon>Tritrichomonadidae</taxon>
        <taxon>Tritrichomonas</taxon>
    </lineage>
</organism>
<name>A0ABR2K3U2_9EUKA</name>
<comment type="caution">
    <text evidence="1">The sequence shown here is derived from an EMBL/GenBank/DDBJ whole genome shotgun (WGS) entry which is preliminary data.</text>
</comment>
<proteinExistence type="predicted"/>
<dbReference type="EMBL" id="JAPFFF010000007">
    <property type="protein sequence ID" value="KAK8885791.1"/>
    <property type="molecule type" value="Genomic_DNA"/>
</dbReference>
<protein>
    <submittedName>
        <fullName evidence="1">Uncharacterized protein</fullName>
    </submittedName>
</protein>